<dbReference type="InterPro" id="IPR058068">
    <property type="entry name" value="LIC_13387-like"/>
</dbReference>
<dbReference type="NCBIfam" id="NF047765">
    <property type="entry name" value="LIC_13387_fam"/>
    <property type="match status" value="1"/>
</dbReference>
<keyword evidence="1" id="KW-0812">Transmembrane</keyword>
<sequence>MTAHRLLRITAFLQILTALIHASSYLAGFEVRNPTEAQLFELMSTYQANMGGGFSPTYLNLFNALSACFSLLYLFAGLSNLYFLHKNRGAVILDGFVTIQIIVLGFAFMLMALFTFLPPIILTGMVWVLLLMVKFSSKQSASD</sequence>
<gene>
    <name evidence="2" type="ORF">LDX50_28580</name>
</gene>
<dbReference type="AlphaFoldDB" id="A0A9X1HWW0"/>
<dbReference type="RefSeq" id="WP_225699725.1">
    <property type="nucleotide sequence ID" value="NZ_JAIXNE010000007.1"/>
</dbReference>
<evidence type="ECO:0000256" key="1">
    <source>
        <dbReference type="SAM" id="Phobius"/>
    </source>
</evidence>
<evidence type="ECO:0000313" key="2">
    <source>
        <dbReference type="EMBL" id="MCA6078865.1"/>
    </source>
</evidence>
<comment type="caution">
    <text evidence="2">The sequence shown here is derived from an EMBL/GenBank/DDBJ whole genome shotgun (WGS) entry which is preliminary data.</text>
</comment>
<evidence type="ECO:0000313" key="3">
    <source>
        <dbReference type="Proteomes" id="UP001139409"/>
    </source>
</evidence>
<keyword evidence="1" id="KW-0472">Membrane</keyword>
<name>A0A9X1HWW0_9BACT</name>
<proteinExistence type="predicted"/>
<feature type="transmembrane region" description="Helical" evidence="1">
    <location>
        <begin position="116"/>
        <end position="133"/>
    </location>
</feature>
<accession>A0A9X1HWW0</accession>
<dbReference type="Proteomes" id="UP001139409">
    <property type="component" value="Unassembled WGS sequence"/>
</dbReference>
<feature type="transmembrane region" description="Helical" evidence="1">
    <location>
        <begin position="91"/>
        <end position="110"/>
    </location>
</feature>
<reference evidence="2" key="1">
    <citation type="submission" date="2021-09" db="EMBL/GenBank/DDBJ databases">
        <title>Fulvivirga sp. isolated from coastal sediment.</title>
        <authorList>
            <person name="Yu H."/>
        </authorList>
    </citation>
    <scope>NUCLEOTIDE SEQUENCE</scope>
    <source>
        <strain evidence="2">1062</strain>
    </source>
</reference>
<organism evidence="2 3">
    <name type="scientific">Fulvivirga sedimenti</name>
    <dbReference type="NCBI Taxonomy" id="2879465"/>
    <lineage>
        <taxon>Bacteria</taxon>
        <taxon>Pseudomonadati</taxon>
        <taxon>Bacteroidota</taxon>
        <taxon>Cytophagia</taxon>
        <taxon>Cytophagales</taxon>
        <taxon>Fulvivirgaceae</taxon>
        <taxon>Fulvivirga</taxon>
    </lineage>
</organism>
<keyword evidence="1" id="KW-1133">Transmembrane helix</keyword>
<dbReference type="EMBL" id="JAIXNE010000007">
    <property type="protein sequence ID" value="MCA6078865.1"/>
    <property type="molecule type" value="Genomic_DNA"/>
</dbReference>
<protein>
    <submittedName>
        <fullName evidence="2">Uncharacterized protein</fullName>
    </submittedName>
</protein>
<feature type="transmembrane region" description="Helical" evidence="1">
    <location>
        <begin position="61"/>
        <end position="84"/>
    </location>
</feature>
<keyword evidence="3" id="KW-1185">Reference proteome</keyword>